<dbReference type="Proteomes" id="UP000034196">
    <property type="component" value="Unassembled WGS sequence"/>
</dbReference>
<dbReference type="STRING" id="1428628.WN71_019870"/>
<dbReference type="RefSeq" id="WP_046591703.1">
    <property type="nucleotide sequence ID" value="NZ_LAVA02000044.1"/>
</dbReference>
<dbReference type="EMBL" id="LAVA02000044">
    <property type="protein sequence ID" value="OIJ66144.1"/>
    <property type="molecule type" value="Genomic_DNA"/>
</dbReference>
<proteinExistence type="predicted"/>
<accession>A0A1J4NV17</accession>
<dbReference type="OrthoDB" id="4338350at2"/>
<comment type="caution">
    <text evidence="2">The sequence shown here is derived from an EMBL/GenBank/DDBJ whole genome shotgun (WGS) entry which is preliminary data.</text>
</comment>
<feature type="region of interest" description="Disordered" evidence="1">
    <location>
        <begin position="152"/>
        <end position="184"/>
    </location>
</feature>
<protein>
    <submittedName>
        <fullName evidence="2">Nucleopolyhedrovirus P10 family protein</fullName>
    </submittedName>
</protein>
<keyword evidence="3" id="KW-1185">Reference proteome</keyword>
<evidence type="ECO:0000313" key="2">
    <source>
        <dbReference type="EMBL" id="OIJ66144.1"/>
    </source>
</evidence>
<reference evidence="2" key="1">
    <citation type="submission" date="2016-10" db="EMBL/GenBank/DDBJ databases">
        <title>Genome sequence of Streptomyces mangrovisoli MUSC 149.</title>
        <authorList>
            <person name="Lee L.-H."/>
            <person name="Ser H.-L."/>
        </authorList>
    </citation>
    <scope>NUCLEOTIDE SEQUENCE [LARGE SCALE GENOMIC DNA]</scope>
    <source>
        <strain evidence="2">MUSC 149</strain>
    </source>
</reference>
<evidence type="ECO:0000313" key="3">
    <source>
        <dbReference type="Proteomes" id="UP000034196"/>
    </source>
</evidence>
<sequence length="273" mass="27225">MTAERWAQGVRHQLGLGRLLPLGGPGDGAWIVEGVAAAVLRRAAAGVRGVRPGRLRIALTDPDDAQEPAVPPPPGALPPGPLRVTADFAATAAEPLPATASRLRAALTATATAALGLTVTEVDLRVTDLLEEGDEDVTADAPDVLDGIEGFDGPGAGGVPDAGVAEDGVRPSGVSRAPEGADPDDVRAGAAALGVPGVAGLAALGGIGRAVHLEERGGDGAALPRPHARVEIAVAPDHRPSDVAREVRTAVETALPNHPTVAVVVTAVTDPGT</sequence>
<gene>
    <name evidence="2" type="ORF">WN71_019870</name>
</gene>
<name>A0A1J4NV17_9ACTN</name>
<dbReference type="AlphaFoldDB" id="A0A1J4NV17"/>
<evidence type="ECO:0000256" key="1">
    <source>
        <dbReference type="SAM" id="MobiDB-lite"/>
    </source>
</evidence>
<organism evidence="2 3">
    <name type="scientific">Streptomyces mangrovisoli</name>
    <dbReference type="NCBI Taxonomy" id="1428628"/>
    <lineage>
        <taxon>Bacteria</taxon>
        <taxon>Bacillati</taxon>
        <taxon>Actinomycetota</taxon>
        <taxon>Actinomycetes</taxon>
        <taxon>Kitasatosporales</taxon>
        <taxon>Streptomycetaceae</taxon>
        <taxon>Streptomyces</taxon>
    </lineage>
</organism>